<name>A0A9N9IEK6_9GLOM</name>
<dbReference type="EMBL" id="CAJVPS010031305">
    <property type="protein sequence ID" value="CAG8732851.1"/>
    <property type="molecule type" value="Genomic_DNA"/>
</dbReference>
<dbReference type="AlphaFoldDB" id="A0A9N9IEK6"/>
<feature type="non-terminal residue" evidence="2">
    <location>
        <position position="1"/>
    </location>
</feature>
<proteinExistence type="predicted"/>
<accession>A0A9N9IEK6</accession>
<evidence type="ECO:0000313" key="2">
    <source>
        <dbReference type="EMBL" id="CAG8732851.1"/>
    </source>
</evidence>
<organism evidence="2 3">
    <name type="scientific">Ambispora leptoticha</name>
    <dbReference type="NCBI Taxonomy" id="144679"/>
    <lineage>
        <taxon>Eukaryota</taxon>
        <taxon>Fungi</taxon>
        <taxon>Fungi incertae sedis</taxon>
        <taxon>Mucoromycota</taxon>
        <taxon>Glomeromycotina</taxon>
        <taxon>Glomeromycetes</taxon>
        <taxon>Archaeosporales</taxon>
        <taxon>Ambisporaceae</taxon>
        <taxon>Ambispora</taxon>
    </lineage>
</organism>
<dbReference type="OrthoDB" id="2372437at2759"/>
<evidence type="ECO:0000256" key="1">
    <source>
        <dbReference type="SAM" id="MobiDB-lite"/>
    </source>
</evidence>
<feature type="non-terminal residue" evidence="2">
    <location>
        <position position="157"/>
    </location>
</feature>
<comment type="caution">
    <text evidence="2">The sequence shown here is derived from an EMBL/GenBank/DDBJ whole genome shotgun (WGS) entry which is preliminary data.</text>
</comment>
<protein>
    <submittedName>
        <fullName evidence="2">3490_t:CDS:1</fullName>
    </submittedName>
</protein>
<evidence type="ECO:0000313" key="3">
    <source>
        <dbReference type="Proteomes" id="UP000789508"/>
    </source>
</evidence>
<gene>
    <name evidence="2" type="ORF">ALEPTO_LOCUS12683</name>
</gene>
<feature type="compositionally biased region" description="Acidic residues" evidence="1">
    <location>
        <begin position="70"/>
        <end position="92"/>
    </location>
</feature>
<feature type="region of interest" description="Disordered" evidence="1">
    <location>
        <begin position="64"/>
        <end position="100"/>
    </location>
</feature>
<sequence length="157" mass="18442">KMSWRASVFKYLHSKKDTRLSSYDMNKLTKVLANNDIHSPEMSDPGKEKDERGYLYVNVHGLAWRSKKEDEEEEDEEDEEDELNEDEGSDNDGEWRNDKGRSARSYDKILASNIIEEPLRNQKVDFNYVNRLSIESFDLNLVADFLLAFDCRFTLSF</sequence>
<keyword evidence="3" id="KW-1185">Reference proteome</keyword>
<dbReference type="Proteomes" id="UP000789508">
    <property type="component" value="Unassembled WGS sequence"/>
</dbReference>
<reference evidence="2" key="1">
    <citation type="submission" date="2021-06" db="EMBL/GenBank/DDBJ databases">
        <authorList>
            <person name="Kallberg Y."/>
            <person name="Tangrot J."/>
            <person name="Rosling A."/>
        </authorList>
    </citation>
    <scope>NUCLEOTIDE SEQUENCE</scope>
    <source>
        <strain evidence="2">FL130A</strain>
    </source>
</reference>